<evidence type="ECO:0000313" key="10">
    <source>
        <dbReference type="EMBL" id="KRN31022.1"/>
    </source>
</evidence>
<feature type="domain" description="Peptidase M24" evidence="8">
    <location>
        <begin position="23"/>
        <end position="257"/>
    </location>
</feature>
<dbReference type="GO" id="GO:0004239">
    <property type="term" value="F:initiator methionyl aminopeptidase activity"/>
    <property type="evidence" value="ECO:0007669"/>
    <property type="project" value="UniProtKB-UniRule"/>
</dbReference>
<feature type="binding site" evidence="6">
    <location>
        <position position="89"/>
    </location>
    <ligand>
        <name>substrate</name>
    </ligand>
</feature>
<evidence type="ECO:0000256" key="6">
    <source>
        <dbReference type="HAMAP-Rule" id="MF_01974"/>
    </source>
</evidence>
<evidence type="ECO:0000256" key="5">
    <source>
        <dbReference type="ARBA" id="ARBA00022801"/>
    </source>
</evidence>
<dbReference type="EMBL" id="JQAZ01000005">
    <property type="protein sequence ID" value="KRN31022.1"/>
    <property type="molecule type" value="Genomic_DNA"/>
</dbReference>
<evidence type="ECO:0000256" key="3">
    <source>
        <dbReference type="ARBA" id="ARBA00022670"/>
    </source>
</evidence>
<dbReference type="EC" id="3.4.11.18" evidence="6 7"/>
<dbReference type="STRING" id="81857.IV38_GL001551"/>
<feature type="binding site" evidence="6">
    <location>
        <position position="107"/>
    </location>
    <ligand>
        <name>a divalent metal cation</name>
        <dbReference type="ChEBI" id="CHEBI:60240"/>
        <label>1</label>
    </ligand>
</feature>
<proteinExistence type="inferred from homology"/>
<dbReference type="EMBL" id="JQAT01000004">
    <property type="protein sequence ID" value="KRN28101.1"/>
    <property type="molecule type" value="Genomic_DNA"/>
</dbReference>
<dbReference type="NCBIfam" id="TIGR00500">
    <property type="entry name" value="met_pdase_I"/>
    <property type="match status" value="1"/>
</dbReference>
<dbReference type="Pfam" id="PF00557">
    <property type="entry name" value="Peptidase_M24"/>
    <property type="match status" value="1"/>
</dbReference>
<dbReference type="PRINTS" id="PR00599">
    <property type="entry name" value="MAPEPTIDASE"/>
</dbReference>
<dbReference type="CDD" id="cd01086">
    <property type="entry name" value="MetAP1"/>
    <property type="match status" value="1"/>
</dbReference>
<keyword evidence="2 6" id="KW-0031">Aminopeptidase</keyword>
<dbReference type="PANTHER" id="PTHR43330:SF17">
    <property type="entry name" value="METHIONINE AMINOPEPTIDASE"/>
    <property type="match status" value="1"/>
</dbReference>
<keyword evidence="5 6" id="KW-0378">Hydrolase</keyword>
<organism evidence="10 11">
    <name type="scientific">Lactobacillus selangorensis</name>
    <dbReference type="NCBI Taxonomy" id="81857"/>
    <lineage>
        <taxon>Bacteria</taxon>
        <taxon>Bacillati</taxon>
        <taxon>Bacillota</taxon>
        <taxon>Bacilli</taxon>
        <taxon>Lactobacillales</taxon>
        <taxon>Lactobacillaceae</taxon>
        <taxon>Lactobacillus</taxon>
    </lineage>
</organism>
<name>A0A0R2FSG2_9LACO</name>
<evidence type="ECO:0000313" key="11">
    <source>
        <dbReference type="Proteomes" id="UP000051645"/>
    </source>
</evidence>
<dbReference type="HAMAP" id="MF_01974">
    <property type="entry name" value="MetAP_1"/>
    <property type="match status" value="1"/>
</dbReference>
<feature type="binding site" evidence="6">
    <location>
        <position position="250"/>
    </location>
    <ligand>
        <name>a divalent metal cation</name>
        <dbReference type="ChEBI" id="CHEBI:60240"/>
        <label>2</label>
        <note>catalytic</note>
    </ligand>
</feature>
<dbReference type="GO" id="GO:0006508">
    <property type="term" value="P:proteolysis"/>
    <property type="evidence" value="ECO:0007669"/>
    <property type="project" value="UniProtKB-KW"/>
</dbReference>
<comment type="caution">
    <text evidence="10">The sequence shown here is derived from an EMBL/GenBank/DDBJ whole genome shotgun (WGS) entry which is preliminary data.</text>
</comment>
<protein>
    <recommendedName>
        <fullName evidence="6 7">Methionine aminopeptidase</fullName>
        <shortName evidence="6">MAP</shortName>
        <shortName evidence="6">MetAP</shortName>
        <ecNumber evidence="6 7">3.4.11.18</ecNumber>
    </recommendedName>
    <alternativeName>
        <fullName evidence="6">Peptidase M</fullName>
    </alternativeName>
</protein>
<dbReference type="PATRIC" id="fig|81857.3.peg.1563"/>
<evidence type="ECO:0000256" key="7">
    <source>
        <dbReference type="RuleBase" id="RU003653"/>
    </source>
</evidence>
<evidence type="ECO:0000313" key="9">
    <source>
        <dbReference type="EMBL" id="KRN28101.1"/>
    </source>
</evidence>
<evidence type="ECO:0000256" key="4">
    <source>
        <dbReference type="ARBA" id="ARBA00022723"/>
    </source>
</evidence>
<dbReference type="Gene3D" id="3.90.230.10">
    <property type="entry name" value="Creatinase/methionine aminopeptidase superfamily"/>
    <property type="match status" value="1"/>
</dbReference>
<dbReference type="Proteomes" id="UP000051751">
    <property type="component" value="Unassembled WGS sequence"/>
</dbReference>
<keyword evidence="4 6" id="KW-0479">Metal-binding</keyword>
<comment type="function">
    <text evidence="1 6">Removes the N-terminal methionine from nascent proteins. The N-terminal methionine is often cleaved when the second residue in the primary sequence is small and uncharged (Met-Ala-, Cys, Gly, Pro, Ser, Thr, or Val). Requires deformylation of the N(alpha)-formylated initiator methionine before it can be hydrolyzed.</text>
</comment>
<reference evidence="11 12" key="1">
    <citation type="journal article" date="2015" name="Genome Announc.">
        <title>Expanding the biotechnology potential of lactobacilli through comparative genomics of 213 strains and associated genera.</title>
        <authorList>
            <person name="Sun Z."/>
            <person name="Harris H.M."/>
            <person name="McCann A."/>
            <person name="Guo C."/>
            <person name="Argimon S."/>
            <person name="Zhang W."/>
            <person name="Yang X."/>
            <person name="Jeffery I.B."/>
            <person name="Cooney J.C."/>
            <person name="Kagawa T.F."/>
            <person name="Liu W."/>
            <person name="Song Y."/>
            <person name="Salvetti E."/>
            <person name="Wrobel A."/>
            <person name="Rasinkangas P."/>
            <person name="Parkhill J."/>
            <person name="Rea M.C."/>
            <person name="O'Sullivan O."/>
            <person name="Ritari J."/>
            <person name="Douillard F.P."/>
            <person name="Paul Ross R."/>
            <person name="Yang R."/>
            <person name="Briner A.E."/>
            <person name="Felis G.E."/>
            <person name="de Vos W.M."/>
            <person name="Barrangou R."/>
            <person name="Klaenhammer T.R."/>
            <person name="Caufield P.W."/>
            <person name="Cui Y."/>
            <person name="Zhang H."/>
            <person name="O'Toole P.W."/>
        </authorList>
    </citation>
    <scope>NUCLEOTIDE SEQUENCE [LARGE SCALE GENOMIC DNA]</scope>
    <source>
        <strain evidence="9 12">ATCC BAA-66</strain>
        <strain evidence="10 11">DSM 13344</strain>
    </source>
</reference>
<dbReference type="GO" id="GO:0046872">
    <property type="term" value="F:metal ion binding"/>
    <property type="evidence" value="ECO:0007669"/>
    <property type="project" value="UniProtKB-UniRule"/>
</dbReference>
<keyword evidence="3 6" id="KW-0645">Protease</keyword>
<dbReference type="InterPro" id="IPR000994">
    <property type="entry name" value="Pept_M24"/>
</dbReference>
<feature type="binding site" evidence="6">
    <location>
        <position position="118"/>
    </location>
    <ligand>
        <name>a divalent metal cation</name>
        <dbReference type="ChEBI" id="CHEBI:60240"/>
        <label>2</label>
        <note>catalytic</note>
    </ligand>
</feature>
<feature type="binding site" evidence="6">
    <location>
        <position position="182"/>
    </location>
    <ligand>
        <name>a divalent metal cation</name>
        <dbReference type="ChEBI" id="CHEBI:60240"/>
        <label>2</label>
        <note>catalytic</note>
    </ligand>
</feature>
<dbReference type="GO" id="GO:0005829">
    <property type="term" value="C:cytosol"/>
    <property type="evidence" value="ECO:0007669"/>
    <property type="project" value="TreeGrafter"/>
</dbReference>
<evidence type="ECO:0000256" key="1">
    <source>
        <dbReference type="ARBA" id="ARBA00002521"/>
    </source>
</evidence>
<dbReference type="PANTHER" id="PTHR43330">
    <property type="entry name" value="METHIONINE AMINOPEPTIDASE"/>
    <property type="match status" value="1"/>
</dbReference>
<comment type="cofactor">
    <cofactor evidence="6">
        <name>Co(2+)</name>
        <dbReference type="ChEBI" id="CHEBI:48828"/>
    </cofactor>
    <cofactor evidence="6">
        <name>Zn(2+)</name>
        <dbReference type="ChEBI" id="CHEBI:29105"/>
    </cofactor>
    <cofactor evidence="6">
        <name>Mn(2+)</name>
        <dbReference type="ChEBI" id="CHEBI:29035"/>
    </cofactor>
    <cofactor evidence="6">
        <name>Fe(2+)</name>
        <dbReference type="ChEBI" id="CHEBI:29033"/>
    </cofactor>
    <text evidence="6">Binds 2 divalent metal cations per subunit. Has a high-affinity and a low affinity metal-binding site. The true nature of the physiological cofactor is under debate. The enzyme is active with cobalt, zinc, manganese or divalent iron ions. Most likely, methionine aminopeptidases function as mononuclear Fe(2+)-metalloproteases under physiological conditions, and the catalytically relevant metal-binding site has been assigned to the histidine-containing high-affinity site.</text>
</comment>
<comment type="similarity">
    <text evidence="6">Belongs to the peptidase M24A family. Methionine aminopeptidase type 1 subfamily.</text>
</comment>
<dbReference type="SUPFAM" id="SSF55920">
    <property type="entry name" value="Creatinase/aminopeptidase"/>
    <property type="match status" value="1"/>
</dbReference>
<evidence type="ECO:0000313" key="12">
    <source>
        <dbReference type="Proteomes" id="UP000051751"/>
    </source>
</evidence>
<evidence type="ECO:0000256" key="2">
    <source>
        <dbReference type="ARBA" id="ARBA00022438"/>
    </source>
</evidence>
<dbReference type="GO" id="GO:0070006">
    <property type="term" value="F:metalloaminopeptidase activity"/>
    <property type="evidence" value="ECO:0007669"/>
    <property type="project" value="UniProtKB-UniRule"/>
</dbReference>
<dbReference type="InterPro" id="IPR002467">
    <property type="entry name" value="Pept_M24A_MAP1"/>
</dbReference>
<comment type="subunit">
    <text evidence="6">Monomer.</text>
</comment>
<keyword evidence="11" id="KW-1185">Reference proteome</keyword>
<evidence type="ECO:0000259" key="8">
    <source>
        <dbReference type="Pfam" id="PF00557"/>
    </source>
</evidence>
<gene>
    <name evidence="6" type="primary">map</name>
    <name evidence="9" type="ORF">IV38_GL001551</name>
    <name evidence="10" type="ORF">IV40_GL001664</name>
</gene>
<feature type="binding site" evidence="6">
    <location>
        <position position="215"/>
    </location>
    <ligand>
        <name>a divalent metal cation</name>
        <dbReference type="ChEBI" id="CHEBI:60240"/>
        <label>2</label>
        <note>catalytic</note>
    </ligand>
</feature>
<dbReference type="AlphaFoldDB" id="A0A0R2FSG2"/>
<dbReference type="InterPro" id="IPR001714">
    <property type="entry name" value="Pept_M24_MAP"/>
</dbReference>
<accession>A0A0R2FSG2</accession>
<sequence length="276" mass="30599">MFKQKNKKGSIRLITLKSDREIEKMAESGAILAGALKGVQSLIKPGTSTWELEQYVRNYVESHGATPADLGFEGYKFATTISTNEEVAHTIPRKRKILKEGDIVKVDTTVNYKGYMSDACRSFIVGKGTPEIQRLKDVTKKALYLGIDQAVIGNRLGDIGAAIQDYAEGENGFGVVRDLVGHGIQPTMHEEPNVPHYGKHGHGLRLKEGMTITIEPMIDIGTWEIKDRYDAKDDWTDYVSADGSASAQYEHTIAITKDGPKILTSYDPEYDAKYLL</sequence>
<feature type="binding site" evidence="6">
    <location>
        <position position="250"/>
    </location>
    <ligand>
        <name>a divalent metal cation</name>
        <dbReference type="ChEBI" id="CHEBI:60240"/>
        <label>1</label>
    </ligand>
</feature>
<dbReference type="InterPro" id="IPR036005">
    <property type="entry name" value="Creatinase/aminopeptidase-like"/>
</dbReference>
<feature type="binding site" evidence="6">
    <location>
        <position position="118"/>
    </location>
    <ligand>
        <name>a divalent metal cation</name>
        <dbReference type="ChEBI" id="CHEBI:60240"/>
        <label>1</label>
    </ligand>
</feature>
<dbReference type="Proteomes" id="UP000051645">
    <property type="component" value="Unassembled WGS sequence"/>
</dbReference>
<comment type="catalytic activity">
    <reaction evidence="6 7">
        <text>Release of N-terminal amino acids, preferentially methionine, from peptides and arylamides.</text>
        <dbReference type="EC" id="3.4.11.18"/>
    </reaction>
</comment>
<feature type="binding site" evidence="6">
    <location>
        <position position="189"/>
    </location>
    <ligand>
        <name>substrate</name>
    </ligand>
</feature>